<feature type="transmembrane region" description="Helical" evidence="13">
    <location>
        <begin position="64"/>
        <end position="84"/>
    </location>
</feature>
<keyword evidence="10" id="KW-0067">ATP-binding</keyword>
<dbReference type="PANTHER" id="PTHR43711">
    <property type="entry name" value="TWO-COMPONENT HISTIDINE KINASE"/>
    <property type="match status" value="1"/>
</dbReference>
<evidence type="ECO:0000256" key="3">
    <source>
        <dbReference type="ARBA" id="ARBA00004314"/>
    </source>
</evidence>
<evidence type="ECO:0000256" key="4">
    <source>
        <dbReference type="ARBA" id="ARBA00012438"/>
    </source>
</evidence>
<evidence type="ECO:0000256" key="7">
    <source>
        <dbReference type="ARBA" id="ARBA00022679"/>
    </source>
</evidence>
<dbReference type="FunFam" id="3.30.565.10:FF:000023">
    <property type="entry name" value="PAS domain-containing sensor histidine kinase"/>
    <property type="match status" value="1"/>
</dbReference>
<evidence type="ECO:0000256" key="2">
    <source>
        <dbReference type="ARBA" id="ARBA00004236"/>
    </source>
</evidence>
<dbReference type="AlphaFoldDB" id="A0A2M7BYE4"/>
<evidence type="ECO:0000256" key="9">
    <source>
        <dbReference type="ARBA" id="ARBA00022777"/>
    </source>
</evidence>
<gene>
    <name evidence="15" type="ORF">COS47_01120</name>
</gene>
<keyword evidence="9" id="KW-0418">Kinase</keyword>
<dbReference type="InterPro" id="IPR003594">
    <property type="entry name" value="HATPase_dom"/>
</dbReference>
<evidence type="ECO:0000313" key="16">
    <source>
        <dbReference type="Proteomes" id="UP000230324"/>
    </source>
</evidence>
<dbReference type="Pfam" id="PF02518">
    <property type="entry name" value="HATPase_c"/>
    <property type="match status" value="1"/>
</dbReference>
<dbReference type="InterPro" id="IPR005467">
    <property type="entry name" value="His_kinase_dom"/>
</dbReference>
<keyword evidence="13" id="KW-1133">Transmembrane helix</keyword>
<evidence type="ECO:0000259" key="14">
    <source>
        <dbReference type="PROSITE" id="PS50109"/>
    </source>
</evidence>
<protein>
    <recommendedName>
        <fullName evidence="4">histidine kinase</fullName>
        <ecNumber evidence="4">2.7.13.3</ecNumber>
    </recommendedName>
</protein>
<dbReference type="CDD" id="cd00082">
    <property type="entry name" value="HisKA"/>
    <property type="match status" value="1"/>
</dbReference>
<evidence type="ECO:0000256" key="8">
    <source>
        <dbReference type="ARBA" id="ARBA00022741"/>
    </source>
</evidence>
<evidence type="ECO:0000256" key="5">
    <source>
        <dbReference type="ARBA" id="ARBA00022475"/>
    </source>
</evidence>
<dbReference type="InterPro" id="IPR050736">
    <property type="entry name" value="Sensor_HK_Regulatory"/>
</dbReference>
<keyword evidence="12 13" id="KW-0472">Membrane</keyword>
<evidence type="ECO:0000256" key="10">
    <source>
        <dbReference type="ARBA" id="ARBA00022840"/>
    </source>
</evidence>
<feature type="transmembrane region" description="Helical" evidence="13">
    <location>
        <begin position="7"/>
        <end position="28"/>
    </location>
</feature>
<evidence type="ECO:0000256" key="1">
    <source>
        <dbReference type="ARBA" id="ARBA00000085"/>
    </source>
</evidence>
<dbReference type="SUPFAM" id="SSF55874">
    <property type="entry name" value="ATPase domain of HSP90 chaperone/DNA topoisomerase II/histidine kinase"/>
    <property type="match status" value="1"/>
</dbReference>
<dbReference type="GO" id="GO:0005524">
    <property type="term" value="F:ATP binding"/>
    <property type="evidence" value="ECO:0007669"/>
    <property type="project" value="UniProtKB-KW"/>
</dbReference>
<dbReference type="InterPro" id="IPR003661">
    <property type="entry name" value="HisK_dim/P_dom"/>
</dbReference>
<dbReference type="InterPro" id="IPR036097">
    <property type="entry name" value="HisK_dim/P_sf"/>
</dbReference>
<dbReference type="PANTHER" id="PTHR43711:SF31">
    <property type="entry name" value="HISTIDINE KINASE"/>
    <property type="match status" value="1"/>
</dbReference>
<accession>A0A2M7BYE4</accession>
<dbReference type="Gene3D" id="3.30.565.10">
    <property type="entry name" value="Histidine kinase-like ATPase, C-terminal domain"/>
    <property type="match status" value="1"/>
</dbReference>
<dbReference type="InterPro" id="IPR036890">
    <property type="entry name" value="HATPase_C_sf"/>
</dbReference>
<keyword evidence="5" id="KW-1003">Cell membrane</keyword>
<dbReference type="SUPFAM" id="SSF47384">
    <property type="entry name" value="Homodimeric domain of signal transducing histidine kinase"/>
    <property type="match status" value="1"/>
</dbReference>
<feature type="transmembrane region" description="Helical" evidence="13">
    <location>
        <begin position="90"/>
        <end position="111"/>
    </location>
</feature>
<feature type="domain" description="Histidine kinase" evidence="14">
    <location>
        <begin position="137"/>
        <end position="357"/>
    </location>
</feature>
<proteinExistence type="predicted"/>
<keyword evidence="6" id="KW-0597">Phosphoprotein</keyword>
<dbReference type="Pfam" id="PF00512">
    <property type="entry name" value="HisKA"/>
    <property type="match status" value="1"/>
</dbReference>
<dbReference type="EC" id="2.7.13.3" evidence="4"/>
<feature type="non-terminal residue" evidence="15">
    <location>
        <position position="1"/>
    </location>
</feature>
<comment type="catalytic activity">
    <reaction evidence="1">
        <text>ATP + protein L-histidine = ADP + protein N-phospho-L-histidine.</text>
        <dbReference type="EC" id="2.7.13.3"/>
    </reaction>
</comment>
<feature type="transmembrane region" description="Helical" evidence="13">
    <location>
        <begin position="40"/>
        <end position="57"/>
    </location>
</feature>
<dbReference type="InterPro" id="IPR004358">
    <property type="entry name" value="Sig_transdc_His_kin-like_C"/>
</dbReference>
<keyword evidence="7" id="KW-0808">Transferase</keyword>
<evidence type="ECO:0000313" key="15">
    <source>
        <dbReference type="EMBL" id="PIV12711.1"/>
    </source>
</evidence>
<dbReference type="Proteomes" id="UP000230324">
    <property type="component" value="Unassembled WGS sequence"/>
</dbReference>
<dbReference type="GO" id="GO:0000155">
    <property type="term" value="F:phosphorelay sensor kinase activity"/>
    <property type="evidence" value="ECO:0007669"/>
    <property type="project" value="InterPro"/>
</dbReference>
<dbReference type="SMART" id="SM00387">
    <property type="entry name" value="HATPase_c"/>
    <property type="match status" value="1"/>
</dbReference>
<comment type="subcellular location">
    <subcellularLocation>
        <location evidence="2">Cell membrane</location>
    </subcellularLocation>
    <subcellularLocation>
        <location evidence="3">Membrane raft</location>
        <topology evidence="3">Multi-pass membrane protein</topology>
    </subcellularLocation>
</comment>
<evidence type="ECO:0000256" key="6">
    <source>
        <dbReference type="ARBA" id="ARBA00022553"/>
    </source>
</evidence>
<dbReference type="Gene3D" id="1.10.287.130">
    <property type="match status" value="1"/>
</dbReference>
<evidence type="ECO:0000256" key="13">
    <source>
        <dbReference type="SAM" id="Phobius"/>
    </source>
</evidence>
<sequence>SLQKIQIQYLFLGLFLFTLINIFIHIFLPGIRGGREFYQIGNYSTLFLIGFTAYAIVTRQLFDIRVILTEILVGVIALFLFIQMMVAGPLWLKILNGVVFILFCLFGYFLIKTTIKEIEMRKEVEKLSQAKSEFISIASHQLRTPLTAIKGYISMVLEKSYGKPPEKMEKPLENIYASNERLIKLVNDLLNLSRLEAGKIEFNPELTSLKELVSGIIQELRINVEKKGLYIKIVKPSEPLPKIMLDRDKIRQVILNIIDNAIKYTKEGGITVNLEKLNSEEQIKVSDTGEGMDEKEIQSLFQIFSRATAGTQLHTEGAGIGLYVARQFVEMHGGKIWAESLGKGKGSTFIVRLPIQLSPKLLKSKTRTIINK</sequence>
<keyword evidence="11" id="KW-0902">Two-component regulatory system</keyword>
<evidence type="ECO:0000256" key="11">
    <source>
        <dbReference type="ARBA" id="ARBA00023012"/>
    </source>
</evidence>
<dbReference type="EMBL" id="PEUV01000023">
    <property type="protein sequence ID" value="PIV12711.1"/>
    <property type="molecule type" value="Genomic_DNA"/>
</dbReference>
<keyword evidence="8" id="KW-0547">Nucleotide-binding</keyword>
<keyword evidence="13" id="KW-0812">Transmembrane</keyword>
<dbReference type="SMART" id="SM00388">
    <property type="entry name" value="HisKA"/>
    <property type="match status" value="1"/>
</dbReference>
<organism evidence="15 16">
    <name type="scientific">Candidatus Nealsonbacteria bacterium CG03_land_8_20_14_0_80_36_12</name>
    <dbReference type="NCBI Taxonomy" id="1974701"/>
    <lineage>
        <taxon>Bacteria</taxon>
        <taxon>Candidatus Nealsoniibacteriota</taxon>
    </lineage>
</organism>
<dbReference type="PROSITE" id="PS50109">
    <property type="entry name" value="HIS_KIN"/>
    <property type="match status" value="1"/>
</dbReference>
<dbReference type="FunFam" id="1.10.287.130:FF:000001">
    <property type="entry name" value="Two-component sensor histidine kinase"/>
    <property type="match status" value="1"/>
</dbReference>
<evidence type="ECO:0000256" key="12">
    <source>
        <dbReference type="ARBA" id="ARBA00023136"/>
    </source>
</evidence>
<dbReference type="GO" id="GO:0045121">
    <property type="term" value="C:membrane raft"/>
    <property type="evidence" value="ECO:0007669"/>
    <property type="project" value="UniProtKB-SubCell"/>
</dbReference>
<dbReference type="PRINTS" id="PR00344">
    <property type="entry name" value="BCTRLSENSOR"/>
</dbReference>
<name>A0A2M7BYE4_9BACT</name>
<comment type="caution">
    <text evidence="15">The sequence shown here is derived from an EMBL/GenBank/DDBJ whole genome shotgun (WGS) entry which is preliminary data.</text>
</comment>
<dbReference type="GO" id="GO:0005886">
    <property type="term" value="C:plasma membrane"/>
    <property type="evidence" value="ECO:0007669"/>
    <property type="project" value="UniProtKB-SubCell"/>
</dbReference>
<reference evidence="16" key="1">
    <citation type="submission" date="2017-09" db="EMBL/GenBank/DDBJ databases">
        <title>Depth-based differentiation of microbial function through sediment-hosted aquifers and enrichment of novel symbionts in the deep terrestrial subsurface.</title>
        <authorList>
            <person name="Probst A.J."/>
            <person name="Ladd B."/>
            <person name="Jarett J.K."/>
            <person name="Geller-Mcgrath D.E."/>
            <person name="Sieber C.M.K."/>
            <person name="Emerson J.B."/>
            <person name="Anantharaman K."/>
            <person name="Thomas B.C."/>
            <person name="Malmstrom R."/>
            <person name="Stieglmeier M."/>
            <person name="Klingl A."/>
            <person name="Woyke T."/>
            <person name="Ryan C.M."/>
            <person name="Banfield J.F."/>
        </authorList>
    </citation>
    <scope>NUCLEOTIDE SEQUENCE [LARGE SCALE GENOMIC DNA]</scope>
</reference>